<keyword evidence="2" id="KW-1185">Reference proteome</keyword>
<reference evidence="2" key="1">
    <citation type="submission" date="2017-06" db="EMBL/GenBank/DDBJ databases">
        <authorList>
            <person name="Cremers G."/>
        </authorList>
    </citation>
    <scope>NUCLEOTIDE SEQUENCE [LARGE SCALE GENOMIC DNA]</scope>
</reference>
<organism evidence="1 2">
    <name type="scientific">Candidatus Methanoperedens nitratireducens</name>
    <dbReference type="NCBI Taxonomy" id="1392998"/>
    <lineage>
        <taxon>Archaea</taxon>
        <taxon>Methanobacteriati</taxon>
        <taxon>Methanobacteriota</taxon>
        <taxon>Stenosarchaea group</taxon>
        <taxon>Methanomicrobia</taxon>
        <taxon>Methanosarcinales</taxon>
        <taxon>ANME-2 cluster</taxon>
        <taxon>Candidatus Methanoperedentaceae</taxon>
        <taxon>Candidatus Methanoperedens</taxon>
    </lineage>
</organism>
<evidence type="ECO:0008006" key="3">
    <source>
        <dbReference type="Google" id="ProtNLM"/>
    </source>
</evidence>
<accession>A0A284VTC9</accession>
<dbReference type="InterPro" id="IPR017850">
    <property type="entry name" value="Alkaline_phosphatase_core_sf"/>
</dbReference>
<dbReference type="AlphaFoldDB" id="A0A284VTC9"/>
<gene>
    <name evidence="1" type="ORF">MNV_760008</name>
</gene>
<proteinExistence type="predicted"/>
<protein>
    <recommendedName>
        <fullName evidence="3">Type I phosphodiesterase/nucleotide pyrophosphatase</fullName>
    </recommendedName>
</protein>
<evidence type="ECO:0000313" key="2">
    <source>
        <dbReference type="Proteomes" id="UP000218615"/>
    </source>
</evidence>
<dbReference type="SUPFAM" id="SSF53649">
    <property type="entry name" value="Alkaline phosphatase-like"/>
    <property type="match status" value="1"/>
</dbReference>
<dbReference type="EMBL" id="FZMP01000225">
    <property type="protein sequence ID" value="SNQ62522.1"/>
    <property type="molecule type" value="Genomic_DNA"/>
</dbReference>
<name>A0A284VTC9_9EURY</name>
<dbReference type="InterPro" id="IPR002591">
    <property type="entry name" value="Phosphodiest/P_Trfase"/>
</dbReference>
<dbReference type="Pfam" id="PF01663">
    <property type="entry name" value="Phosphodiest"/>
    <property type="match status" value="1"/>
</dbReference>
<dbReference type="Gene3D" id="3.40.720.10">
    <property type="entry name" value="Alkaline Phosphatase, subunit A"/>
    <property type="match status" value="1"/>
</dbReference>
<evidence type="ECO:0000313" key="1">
    <source>
        <dbReference type="EMBL" id="SNQ62522.1"/>
    </source>
</evidence>
<sequence length="357" mass="40739">MEKKYGSAIFQVYKNVDDVVGKILQNITDDVSVIVMSDHGVGPLYKYVYFNNFLLDKGLMKIKGDFFPQLKYWLFKRGFTVDNCLKIIPRKMILSLLENKKNNKTDNKNVGGTGSPSKKKRLKRLSIPNPFLSYSDVDWSQTKAYSIGFISPIYINLNGREPYGIVQKGDEYKKVIEEVTNELNQIKDPDTNENILDYVLTKEVFSGKYSDNAPDIAVIMKDMAYIGRDVNAYFPPFFSAFRTNKLMEPSVIQDISGTHRMNGIVILTGNNIKKNFILKGAEIEDIAPTILYLMGLPIPKDMDGKVLLDAFNPMYTENNPVRYTDILDKADMNESTQFSEDDEAKIRERLKNLGYLS</sequence>
<dbReference type="Proteomes" id="UP000218615">
    <property type="component" value="Unassembled WGS sequence"/>
</dbReference>